<name>A0A5A7R302_STRAF</name>
<dbReference type="GO" id="GO:0046556">
    <property type="term" value="F:alpha-L-arabinofuranosidase activity"/>
    <property type="evidence" value="ECO:0007669"/>
    <property type="project" value="TreeGrafter"/>
</dbReference>
<evidence type="ECO:0000313" key="5">
    <source>
        <dbReference type="Proteomes" id="UP000325081"/>
    </source>
</evidence>
<dbReference type="Pfam" id="PF00933">
    <property type="entry name" value="Glyco_hydro_3"/>
    <property type="match status" value="1"/>
</dbReference>
<dbReference type="SUPFAM" id="SSF51445">
    <property type="entry name" value="(Trans)glycosidases"/>
    <property type="match status" value="1"/>
</dbReference>
<gene>
    <name evidence="4" type="ORF">STAS_29566</name>
</gene>
<dbReference type="AlphaFoldDB" id="A0A5A7R302"/>
<dbReference type="InterPro" id="IPR017853">
    <property type="entry name" value="GH"/>
</dbReference>
<sequence length="206" mass="23824">MYNGGQAGLTFWSPNVNIFRDPRWGRGQDTPGEDPWMTSRYAVSYVRGLQGNDNKNRLKVAACCKHFTAYDLDSWRRVNRYIFNAVVRMIVRIRSQRLAGHDRGGQPAQPRIVLVMRELRLKRRHRGKIFWSLRLSAVWGDGSSVRGYPRQGKSSVEAGSNAASTWEKTGHCPHSRDLTSFFILYFSTVLIHIYNLSYQKVEKEER</sequence>
<dbReference type="EMBL" id="BKCP01010181">
    <property type="protein sequence ID" value="GER52133.1"/>
    <property type="molecule type" value="Genomic_DNA"/>
</dbReference>
<keyword evidence="5" id="KW-1185">Reference proteome</keyword>
<dbReference type="Gene3D" id="3.20.20.300">
    <property type="entry name" value="Glycoside hydrolase, family 3, N-terminal domain"/>
    <property type="match status" value="1"/>
</dbReference>
<evidence type="ECO:0000313" key="4">
    <source>
        <dbReference type="EMBL" id="GER52133.1"/>
    </source>
</evidence>
<accession>A0A5A7R302</accession>
<evidence type="ECO:0000256" key="1">
    <source>
        <dbReference type="ARBA" id="ARBA00005336"/>
    </source>
</evidence>
<dbReference type="PANTHER" id="PTHR42721">
    <property type="entry name" value="SUGAR HYDROLASE-RELATED"/>
    <property type="match status" value="1"/>
</dbReference>
<organism evidence="4 5">
    <name type="scientific">Striga asiatica</name>
    <name type="common">Asiatic witchweed</name>
    <name type="synonym">Buchnera asiatica</name>
    <dbReference type="NCBI Taxonomy" id="4170"/>
    <lineage>
        <taxon>Eukaryota</taxon>
        <taxon>Viridiplantae</taxon>
        <taxon>Streptophyta</taxon>
        <taxon>Embryophyta</taxon>
        <taxon>Tracheophyta</taxon>
        <taxon>Spermatophyta</taxon>
        <taxon>Magnoliopsida</taxon>
        <taxon>eudicotyledons</taxon>
        <taxon>Gunneridae</taxon>
        <taxon>Pentapetalae</taxon>
        <taxon>asterids</taxon>
        <taxon>lamiids</taxon>
        <taxon>Lamiales</taxon>
        <taxon>Orobanchaceae</taxon>
        <taxon>Buchnereae</taxon>
        <taxon>Striga</taxon>
    </lineage>
</organism>
<dbReference type="GO" id="GO:0009044">
    <property type="term" value="F:xylan 1,4-beta-xylosidase activity"/>
    <property type="evidence" value="ECO:0007669"/>
    <property type="project" value="InterPro"/>
</dbReference>
<dbReference type="InterPro" id="IPR036962">
    <property type="entry name" value="Glyco_hydro_3_N_sf"/>
</dbReference>
<comment type="caution">
    <text evidence="4">The sequence shown here is derived from an EMBL/GenBank/DDBJ whole genome shotgun (WGS) entry which is preliminary data.</text>
</comment>
<comment type="similarity">
    <text evidence="1">Belongs to the glycosyl hydrolase 3 family.</text>
</comment>
<dbReference type="InterPro" id="IPR044993">
    <property type="entry name" value="BXL"/>
</dbReference>
<proteinExistence type="inferred from homology"/>
<protein>
    <submittedName>
        <fullName evidence="4">Beta xylosidase</fullName>
    </submittedName>
</protein>
<dbReference type="PANTHER" id="PTHR42721:SF3">
    <property type="entry name" value="BETA-D-XYLOSIDASE 5-RELATED"/>
    <property type="match status" value="1"/>
</dbReference>
<dbReference type="InterPro" id="IPR001764">
    <property type="entry name" value="Glyco_hydro_3_N"/>
</dbReference>
<reference evidence="5" key="1">
    <citation type="journal article" date="2019" name="Curr. Biol.">
        <title>Genome Sequence of Striga asiatica Provides Insight into the Evolution of Plant Parasitism.</title>
        <authorList>
            <person name="Yoshida S."/>
            <person name="Kim S."/>
            <person name="Wafula E.K."/>
            <person name="Tanskanen J."/>
            <person name="Kim Y.M."/>
            <person name="Honaas L."/>
            <person name="Yang Z."/>
            <person name="Spallek T."/>
            <person name="Conn C.E."/>
            <person name="Ichihashi Y."/>
            <person name="Cheong K."/>
            <person name="Cui S."/>
            <person name="Der J.P."/>
            <person name="Gundlach H."/>
            <person name="Jiao Y."/>
            <person name="Hori C."/>
            <person name="Ishida J.K."/>
            <person name="Kasahara H."/>
            <person name="Kiba T."/>
            <person name="Kim M.S."/>
            <person name="Koo N."/>
            <person name="Laohavisit A."/>
            <person name="Lee Y.H."/>
            <person name="Lumba S."/>
            <person name="McCourt P."/>
            <person name="Mortimer J.C."/>
            <person name="Mutuku J.M."/>
            <person name="Nomura T."/>
            <person name="Sasaki-Sekimoto Y."/>
            <person name="Seto Y."/>
            <person name="Wang Y."/>
            <person name="Wakatake T."/>
            <person name="Sakakibara H."/>
            <person name="Demura T."/>
            <person name="Yamaguchi S."/>
            <person name="Yoneyama K."/>
            <person name="Manabe R.I."/>
            <person name="Nelson D.C."/>
            <person name="Schulman A.H."/>
            <person name="Timko M.P."/>
            <person name="dePamphilis C.W."/>
            <person name="Choi D."/>
            <person name="Shirasu K."/>
        </authorList>
    </citation>
    <scope>NUCLEOTIDE SEQUENCE [LARGE SCALE GENOMIC DNA]</scope>
    <source>
        <strain evidence="5">cv. UVA1</strain>
    </source>
</reference>
<feature type="domain" description="Glycoside hydrolase family 3 N-terminal" evidence="3">
    <location>
        <begin position="12"/>
        <end position="70"/>
    </location>
</feature>
<dbReference type="Proteomes" id="UP000325081">
    <property type="component" value="Unassembled WGS sequence"/>
</dbReference>
<dbReference type="GO" id="GO:0045493">
    <property type="term" value="P:xylan catabolic process"/>
    <property type="evidence" value="ECO:0007669"/>
    <property type="project" value="InterPro"/>
</dbReference>
<keyword evidence="2" id="KW-0378">Hydrolase</keyword>
<evidence type="ECO:0000259" key="3">
    <source>
        <dbReference type="Pfam" id="PF00933"/>
    </source>
</evidence>
<dbReference type="GO" id="GO:0031222">
    <property type="term" value="P:arabinan catabolic process"/>
    <property type="evidence" value="ECO:0007669"/>
    <property type="project" value="TreeGrafter"/>
</dbReference>
<dbReference type="OrthoDB" id="47059at2759"/>
<evidence type="ECO:0000256" key="2">
    <source>
        <dbReference type="ARBA" id="ARBA00022801"/>
    </source>
</evidence>